<organism evidence="2 3">
    <name type="scientific">Crenichthys baileyi</name>
    <name type="common">White River springfish</name>
    <dbReference type="NCBI Taxonomy" id="28760"/>
    <lineage>
        <taxon>Eukaryota</taxon>
        <taxon>Metazoa</taxon>
        <taxon>Chordata</taxon>
        <taxon>Craniata</taxon>
        <taxon>Vertebrata</taxon>
        <taxon>Euteleostomi</taxon>
        <taxon>Actinopterygii</taxon>
        <taxon>Neopterygii</taxon>
        <taxon>Teleostei</taxon>
        <taxon>Neoteleostei</taxon>
        <taxon>Acanthomorphata</taxon>
        <taxon>Ovalentaria</taxon>
        <taxon>Atherinomorphae</taxon>
        <taxon>Cyprinodontiformes</taxon>
        <taxon>Goodeidae</taxon>
        <taxon>Crenichthys</taxon>
    </lineage>
</organism>
<protein>
    <submittedName>
        <fullName evidence="2">Uncharacterized protein</fullName>
    </submittedName>
</protein>
<proteinExistence type="predicted"/>
<reference evidence="2 3" key="1">
    <citation type="submission" date="2021-06" db="EMBL/GenBank/DDBJ databases">
        <authorList>
            <person name="Palmer J.M."/>
        </authorList>
    </citation>
    <scope>NUCLEOTIDE SEQUENCE [LARGE SCALE GENOMIC DNA]</scope>
    <source>
        <strain evidence="2 3">MEX-2019</strain>
        <tissue evidence="2">Muscle</tissue>
    </source>
</reference>
<feature type="coiled-coil region" evidence="1">
    <location>
        <begin position="27"/>
        <end position="54"/>
    </location>
</feature>
<dbReference type="EMBL" id="JAHHUM010003140">
    <property type="protein sequence ID" value="KAK5598367.1"/>
    <property type="molecule type" value="Genomic_DNA"/>
</dbReference>
<dbReference type="Proteomes" id="UP001311232">
    <property type="component" value="Unassembled WGS sequence"/>
</dbReference>
<evidence type="ECO:0000256" key="1">
    <source>
        <dbReference type="SAM" id="Coils"/>
    </source>
</evidence>
<evidence type="ECO:0000313" key="3">
    <source>
        <dbReference type="Proteomes" id="UP001311232"/>
    </source>
</evidence>
<name>A0AAV9QQI1_9TELE</name>
<gene>
    <name evidence="2" type="ORF">CRENBAI_013375</name>
</gene>
<feature type="non-terminal residue" evidence="2">
    <location>
        <position position="73"/>
    </location>
</feature>
<comment type="caution">
    <text evidence="2">The sequence shown here is derived from an EMBL/GenBank/DDBJ whole genome shotgun (WGS) entry which is preliminary data.</text>
</comment>
<dbReference type="AlphaFoldDB" id="A0AAV9QQI1"/>
<sequence length="73" mass="8416">MQTDPDEDDPGQCHKHDYCASTEPAALDLSLSENEELREEISKLRKQMEDLAVSSKFCLERFSACDEDIRFFT</sequence>
<keyword evidence="3" id="KW-1185">Reference proteome</keyword>
<accession>A0AAV9QQI1</accession>
<keyword evidence="1" id="KW-0175">Coiled coil</keyword>
<evidence type="ECO:0000313" key="2">
    <source>
        <dbReference type="EMBL" id="KAK5598367.1"/>
    </source>
</evidence>